<gene>
    <name evidence="5" type="ORF">ACFP85_10885</name>
</gene>
<dbReference type="InterPro" id="IPR012226">
    <property type="entry name" value="Diguanyl_cyclase/Pdiesterase"/>
</dbReference>
<dbReference type="SMART" id="SM00086">
    <property type="entry name" value="PAC"/>
    <property type="match status" value="2"/>
</dbReference>
<dbReference type="Pfam" id="PF00563">
    <property type="entry name" value="EAL"/>
    <property type="match status" value="1"/>
</dbReference>
<evidence type="ECO:0000259" key="1">
    <source>
        <dbReference type="PROSITE" id="PS50112"/>
    </source>
</evidence>
<dbReference type="InterPro" id="IPR035919">
    <property type="entry name" value="EAL_sf"/>
</dbReference>
<dbReference type="InterPro" id="IPR001610">
    <property type="entry name" value="PAC"/>
</dbReference>
<dbReference type="Gene3D" id="3.30.450.20">
    <property type="entry name" value="PAS domain"/>
    <property type="match status" value="2"/>
</dbReference>
<proteinExistence type="predicted"/>
<dbReference type="InterPro" id="IPR000160">
    <property type="entry name" value="GGDEF_dom"/>
</dbReference>
<dbReference type="Pfam" id="PF00990">
    <property type="entry name" value="GGDEF"/>
    <property type="match status" value="1"/>
</dbReference>
<dbReference type="PANTHER" id="PTHR44757">
    <property type="entry name" value="DIGUANYLATE CYCLASE DGCP"/>
    <property type="match status" value="1"/>
</dbReference>
<dbReference type="CDD" id="cd01948">
    <property type="entry name" value="EAL"/>
    <property type="match status" value="1"/>
</dbReference>
<dbReference type="SUPFAM" id="SSF55785">
    <property type="entry name" value="PYP-like sensor domain (PAS domain)"/>
    <property type="match status" value="2"/>
</dbReference>
<dbReference type="Pfam" id="PF13426">
    <property type="entry name" value="PAS_9"/>
    <property type="match status" value="2"/>
</dbReference>
<dbReference type="PROSITE" id="PS50883">
    <property type="entry name" value="EAL"/>
    <property type="match status" value="1"/>
</dbReference>
<dbReference type="InterPro" id="IPR035965">
    <property type="entry name" value="PAS-like_dom_sf"/>
</dbReference>
<dbReference type="InterPro" id="IPR000014">
    <property type="entry name" value="PAS"/>
</dbReference>
<feature type="domain" description="PAS" evidence="1">
    <location>
        <begin position="132"/>
        <end position="180"/>
    </location>
</feature>
<dbReference type="SMART" id="SM00267">
    <property type="entry name" value="GGDEF"/>
    <property type="match status" value="1"/>
</dbReference>
<evidence type="ECO:0000313" key="5">
    <source>
        <dbReference type="EMBL" id="MFC6440647.1"/>
    </source>
</evidence>
<feature type="domain" description="PAS" evidence="1">
    <location>
        <begin position="12"/>
        <end position="65"/>
    </location>
</feature>
<protein>
    <submittedName>
        <fullName evidence="5">EAL domain-containing protein</fullName>
    </submittedName>
</protein>
<dbReference type="RefSeq" id="WP_131259604.1">
    <property type="nucleotide sequence ID" value="NZ_JBHSUS010000001.1"/>
</dbReference>
<dbReference type="Gene3D" id="3.20.20.450">
    <property type="entry name" value="EAL domain"/>
    <property type="match status" value="1"/>
</dbReference>
<evidence type="ECO:0000259" key="4">
    <source>
        <dbReference type="PROSITE" id="PS50887"/>
    </source>
</evidence>
<dbReference type="PROSITE" id="PS50887">
    <property type="entry name" value="GGDEF"/>
    <property type="match status" value="1"/>
</dbReference>
<dbReference type="PROSITE" id="PS50113">
    <property type="entry name" value="PAC"/>
    <property type="match status" value="1"/>
</dbReference>
<sequence length="693" mass="78232">MESNLLIANGQSDEQVRQVMAVMPEAILVVGGNGLIRICNPRSELVFGYTQQELEGQPLETLLPERFRSSHLYLRKKYSRNPVNRSMGDGRELFALHKNGHEFPVEVALAPVSAGDDGVVVMVTDISYRKHAEEELRLAANVFSNTLDGILILNEHLKIVKVNAAFERIMGFSGASVLNQPVSMLKAARQKTEDFSTIWTQTNQNGRWQGEVWNRHRDGRVIPLWLSVTALYRLDGSLEKYLVTMYDISEQKSSQERIYYLAHYDVLTSLPNRILFMDRFAHALDKSKREQQRFALMFIDLDNFKQINDTYGHSYGDQLLCSVAERLKATVRESDTVARLSGDEFLILMENLSEHRAAATLAQKLLSELAVPILVGETELFVSASIGIACYPDDGDDSETLLKNGDMAMYKAKEAGRNRVEFYNHSMTEYVQERVALTADLRRALEETELELYFQPVIDLSCGRCVGAEVLLRWQHPKRGFIPPDKFISLAEESNLIVPLGEWVLQQSCMQMQQWIQNGVPLQFLAVNVSGKQVLQTDFVERVAAIFAETGCEPQRITLELTESFVMHQSEFAIAQLQALRELGVGIAIDDFGTGYSSLSYLKRLPITRLKLDRSFVSEIPHETNDIEIARAILKLGDAVNLRVIAEGVETAEQHEFLLQEGCAFSQGYLYAKPMPIDAMQTYISTNLCVNSH</sequence>
<dbReference type="EMBL" id="JBHSUS010000001">
    <property type="protein sequence ID" value="MFC6440647.1"/>
    <property type="molecule type" value="Genomic_DNA"/>
</dbReference>
<evidence type="ECO:0000259" key="3">
    <source>
        <dbReference type="PROSITE" id="PS50883"/>
    </source>
</evidence>
<reference evidence="6" key="1">
    <citation type="journal article" date="2019" name="Int. J. Syst. Evol. Microbiol.">
        <title>The Global Catalogue of Microorganisms (GCM) 10K type strain sequencing project: providing services to taxonomists for standard genome sequencing and annotation.</title>
        <authorList>
            <consortium name="The Broad Institute Genomics Platform"/>
            <consortium name="The Broad Institute Genome Sequencing Center for Infectious Disease"/>
            <person name="Wu L."/>
            <person name="Ma J."/>
        </authorList>
    </citation>
    <scope>NUCLEOTIDE SEQUENCE [LARGE SCALE GENOMIC DNA]</scope>
    <source>
        <strain evidence="6">CGMCC 1.16031</strain>
    </source>
</reference>
<name>A0ABW1XKB4_9ALTE</name>
<evidence type="ECO:0000259" key="2">
    <source>
        <dbReference type="PROSITE" id="PS50113"/>
    </source>
</evidence>
<dbReference type="CDD" id="cd00130">
    <property type="entry name" value="PAS"/>
    <property type="match status" value="2"/>
</dbReference>
<dbReference type="SUPFAM" id="SSF141868">
    <property type="entry name" value="EAL domain-like"/>
    <property type="match status" value="1"/>
</dbReference>
<feature type="domain" description="PAC" evidence="2">
    <location>
        <begin position="208"/>
        <end position="260"/>
    </location>
</feature>
<dbReference type="SMART" id="SM00091">
    <property type="entry name" value="PAS"/>
    <property type="match status" value="2"/>
</dbReference>
<dbReference type="NCBIfam" id="TIGR00254">
    <property type="entry name" value="GGDEF"/>
    <property type="match status" value="1"/>
</dbReference>
<dbReference type="PROSITE" id="PS50112">
    <property type="entry name" value="PAS"/>
    <property type="match status" value="2"/>
</dbReference>
<dbReference type="PIRSF" id="PIRSF005925">
    <property type="entry name" value="Dos"/>
    <property type="match status" value="1"/>
</dbReference>
<dbReference type="Proteomes" id="UP001596364">
    <property type="component" value="Unassembled WGS sequence"/>
</dbReference>
<evidence type="ECO:0000313" key="6">
    <source>
        <dbReference type="Proteomes" id="UP001596364"/>
    </source>
</evidence>
<feature type="domain" description="GGDEF" evidence="4">
    <location>
        <begin position="292"/>
        <end position="425"/>
    </location>
</feature>
<dbReference type="CDD" id="cd01949">
    <property type="entry name" value="GGDEF"/>
    <property type="match status" value="1"/>
</dbReference>
<organism evidence="5 6">
    <name type="scientific">Pseudobowmanella zhangzhouensis</name>
    <dbReference type="NCBI Taxonomy" id="1537679"/>
    <lineage>
        <taxon>Bacteria</taxon>
        <taxon>Pseudomonadati</taxon>
        <taxon>Pseudomonadota</taxon>
        <taxon>Gammaproteobacteria</taxon>
        <taxon>Alteromonadales</taxon>
        <taxon>Alteromonadaceae</taxon>
    </lineage>
</organism>
<dbReference type="InterPro" id="IPR001633">
    <property type="entry name" value="EAL_dom"/>
</dbReference>
<dbReference type="PANTHER" id="PTHR44757:SF2">
    <property type="entry name" value="BIOFILM ARCHITECTURE MAINTENANCE PROTEIN MBAA"/>
    <property type="match status" value="1"/>
</dbReference>
<accession>A0ABW1XKB4</accession>
<dbReference type="InterPro" id="IPR029787">
    <property type="entry name" value="Nucleotide_cyclase"/>
</dbReference>
<dbReference type="InterPro" id="IPR000700">
    <property type="entry name" value="PAS-assoc_C"/>
</dbReference>
<dbReference type="SMART" id="SM00052">
    <property type="entry name" value="EAL"/>
    <property type="match status" value="1"/>
</dbReference>
<dbReference type="InterPro" id="IPR043128">
    <property type="entry name" value="Rev_trsase/Diguanyl_cyclase"/>
</dbReference>
<dbReference type="SUPFAM" id="SSF55073">
    <property type="entry name" value="Nucleotide cyclase"/>
    <property type="match status" value="1"/>
</dbReference>
<dbReference type="Gene3D" id="3.30.70.270">
    <property type="match status" value="1"/>
</dbReference>
<comment type="caution">
    <text evidence="5">The sequence shown here is derived from an EMBL/GenBank/DDBJ whole genome shotgun (WGS) entry which is preliminary data.</text>
</comment>
<dbReference type="InterPro" id="IPR052155">
    <property type="entry name" value="Biofilm_reg_signaling"/>
</dbReference>
<feature type="domain" description="EAL" evidence="3">
    <location>
        <begin position="434"/>
        <end position="688"/>
    </location>
</feature>
<dbReference type="NCBIfam" id="TIGR00229">
    <property type="entry name" value="sensory_box"/>
    <property type="match status" value="2"/>
</dbReference>
<keyword evidence="6" id="KW-1185">Reference proteome</keyword>